<organism evidence="5 6">
    <name type="scientific">Clostridium lapidicellarium</name>
    <dbReference type="NCBI Taxonomy" id="3240931"/>
    <lineage>
        <taxon>Bacteria</taxon>
        <taxon>Bacillati</taxon>
        <taxon>Bacillota</taxon>
        <taxon>Clostridia</taxon>
        <taxon>Eubacteriales</taxon>
        <taxon>Clostridiaceae</taxon>
        <taxon>Clostridium</taxon>
    </lineage>
</organism>
<dbReference type="SUPFAM" id="SSF54862">
    <property type="entry name" value="4Fe-4S ferredoxins"/>
    <property type="match status" value="1"/>
</dbReference>
<dbReference type="Pfam" id="PF13237">
    <property type="entry name" value="Fer4_10"/>
    <property type="match status" value="1"/>
</dbReference>
<keyword evidence="1" id="KW-0479">Metal-binding</keyword>
<comment type="caution">
    <text evidence="5">The sequence shown here is derived from an EMBL/GenBank/DDBJ whole genome shotgun (WGS) entry which is preliminary data.</text>
</comment>
<evidence type="ECO:0000313" key="5">
    <source>
        <dbReference type="EMBL" id="MEY8764111.1"/>
    </source>
</evidence>
<evidence type="ECO:0000256" key="3">
    <source>
        <dbReference type="ARBA" id="ARBA00023014"/>
    </source>
</evidence>
<dbReference type="InterPro" id="IPR017900">
    <property type="entry name" value="4Fe4S_Fe_S_CS"/>
</dbReference>
<dbReference type="InterPro" id="IPR013352">
    <property type="entry name" value="Fe_hydrogenase_subset"/>
</dbReference>
<accession>A0ABV4DYY4</accession>
<protein>
    <submittedName>
        <fullName evidence="5">[FeFe] hydrogenase, group A</fullName>
    </submittedName>
</protein>
<evidence type="ECO:0000256" key="2">
    <source>
        <dbReference type="ARBA" id="ARBA00023004"/>
    </source>
</evidence>
<dbReference type="SMART" id="SM00902">
    <property type="entry name" value="Fe_hyd_SSU"/>
    <property type="match status" value="1"/>
</dbReference>
<feature type="domain" description="4Fe-4S ferredoxin-type" evidence="4">
    <location>
        <begin position="39"/>
        <end position="70"/>
    </location>
</feature>
<dbReference type="Gene3D" id="3.40.50.1780">
    <property type="match status" value="1"/>
</dbReference>
<feature type="domain" description="4Fe-4S ferredoxin-type" evidence="4">
    <location>
        <begin position="9"/>
        <end position="38"/>
    </location>
</feature>
<dbReference type="InterPro" id="IPR004108">
    <property type="entry name" value="Fe_hydrogenase_lsu_C"/>
</dbReference>
<evidence type="ECO:0000256" key="1">
    <source>
        <dbReference type="ARBA" id="ARBA00022723"/>
    </source>
</evidence>
<dbReference type="SUPFAM" id="SSF53920">
    <property type="entry name" value="Fe-only hydrogenase"/>
    <property type="match status" value="1"/>
</dbReference>
<dbReference type="InterPro" id="IPR050340">
    <property type="entry name" value="Cytosolic_Fe-S_CAF"/>
</dbReference>
<keyword evidence="2" id="KW-0408">Iron</keyword>
<evidence type="ECO:0000259" key="4">
    <source>
        <dbReference type="PROSITE" id="PS51379"/>
    </source>
</evidence>
<reference evidence="5 6" key="1">
    <citation type="submission" date="2024-08" db="EMBL/GenBank/DDBJ databases">
        <title>Clostridium lapicellarii sp. nov., and Clostridium renhuaiense sp. nov., two species isolated from the mud in a fermentation cellar used for producing sauce-flavour Chinese liquors.</title>
        <authorList>
            <person name="Yang F."/>
            <person name="Wang H."/>
            <person name="Chen L.Q."/>
            <person name="Zhou N."/>
            <person name="Lu J.J."/>
            <person name="Pu X.X."/>
            <person name="Wan B."/>
            <person name="Wang L."/>
            <person name="Liu S.J."/>
        </authorList>
    </citation>
    <scope>NUCLEOTIDE SEQUENCE [LARGE SCALE GENOMIC DNA]</scope>
    <source>
        <strain evidence="5 6">MT-113</strain>
    </source>
</reference>
<dbReference type="PROSITE" id="PS00198">
    <property type="entry name" value="4FE4S_FER_1"/>
    <property type="match status" value="1"/>
</dbReference>
<keyword evidence="6" id="KW-1185">Reference proteome</keyword>
<dbReference type="Gene3D" id="3.30.70.20">
    <property type="match status" value="1"/>
</dbReference>
<dbReference type="Pfam" id="PF02906">
    <property type="entry name" value="Fe_hyd_lg_C"/>
    <property type="match status" value="1"/>
</dbReference>
<dbReference type="InterPro" id="IPR009016">
    <property type="entry name" value="Fe_hydrogenase"/>
</dbReference>
<dbReference type="PANTHER" id="PTHR11615">
    <property type="entry name" value="NITRATE, FORMATE, IRON DEHYDROGENASE"/>
    <property type="match status" value="1"/>
</dbReference>
<dbReference type="Pfam" id="PF02256">
    <property type="entry name" value="Fe_hyd_SSU"/>
    <property type="match status" value="1"/>
</dbReference>
<dbReference type="Proteomes" id="UP001565220">
    <property type="component" value="Unassembled WGS sequence"/>
</dbReference>
<proteinExistence type="predicted"/>
<dbReference type="Gene3D" id="3.40.950.10">
    <property type="entry name" value="Fe-only Hydrogenase (Larger Subunit), Chain L, domain 3"/>
    <property type="match status" value="1"/>
</dbReference>
<keyword evidence="3" id="KW-0411">Iron-sulfur</keyword>
<dbReference type="InterPro" id="IPR017896">
    <property type="entry name" value="4Fe4S_Fe-S-bd"/>
</dbReference>
<dbReference type="RefSeq" id="WP_294183055.1">
    <property type="nucleotide sequence ID" value="NZ_JBGFFE010000015.1"/>
</dbReference>
<dbReference type="Gene3D" id="4.10.260.20">
    <property type="entry name" value="Iron hydrogenase, small subunit"/>
    <property type="match status" value="1"/>
</dbReference>
<dbReference type="InterPro" id="IPR036991">
    <property type="entry name" value="Fe_hydrogenase_ssu_sf"/>
</dbReference>
<sequence>MLDMLTGIPIVNIDKELCTGCRRCAEVCPVDAIEGEEGKPQSINADKCIMCGQCVQMCKGYESVYDQVPTPMSKRLFDRGLLNDVDEPLFAAYNMSQIKEVKDILKNRDVFKIVQCAPAVRVALGEDFGMPLGTLTPGKMAAALRKLGFDRVYDTNFGADLTIMEEGSELLKRITEGGVLPMFTSCCPAWVKYLEQTCPELLPHLSTCKSPQQMAGVIFKTYGAQVDKVDPAKMYTVSVMPCTCKEFECEREEMQDSGYRDVDIAITTRELAYLLKDANIDFNRLDEEEFDSPLGIYTGAGTIFGSTGGVMEAALRTGYELYTKKPIPRIDLTMVRGGEGFRVAQVDLGDFRLKVAVVSGLKHVKEVLKSVKNGKCHIHFIEVMSCPQGCISGGGQPKIIFEADKERAYSRRKEGLYVHDSNLSIRKSHENPAIKKVYEDFLGEPLGYRSHELLHTEYKNRKRENSQCKIVS</sequence>
<name>A0ABV4DYY4_9CLOT</name>
<gene>
    <name evidence="5" type="ORF">AB8S09_10740</name>
</gene>
<evidence type="ECO:0000313" key="6">
    <source>
        <dbReference type="Proteomes" id="UP001565220"/>
    </source>
</evidence>
<dbReference type="NCBIfam" id="TIGR02512">
    <property type="entry name" value="FeFe_hydrog_A"/>
    <property type="match status" value="1"/>
</dbReference>
<dbReference type="EMBL" id="JBGFFE010000015">
    <property type="protein sequence ID" value="MEY8764111.1"/>
    <property type="molecule type" value="Genomic_DNA"/>
</dbReference>
<dbReference type="InterPro" id="IPR003149">
    <property type="entry name" value="Fe_hydrogenase_ssu"/>
</dbReference>
<dbReference type="PROSITE" id="PS51379">
    <property type="entry name" value="4FE4S_FER_2"/>
    <property type="match status" value="2"/>
</dbReference>